<dbReference type="OrthoDB" id="2368792at2759"/>
<name>A0A397SH52_9GLOM</name>
<gene>
    <name evidence="1" type="ORF">C1645_468800</name>
</gene>
<dbReference type="Gene3D" id="1.10.30.10">
    <property type="entry name" value="High mobility group box domain"/>
    <property type="match status" value="1"/>
</dbReference>
<reference evidence="1 2" key="1">
    <citation type="submission" date="2018-06" db="EMBL/GenBank/DDBJ databases">
        <title>Comparative genomics reveals the genomic features of Rhizophagus irregularis, R. cerebriforme, R. diaphanum and Gigaspora rosea, and their symbiotic lifestyle signature.</title>
        <authorList>
            <person name="Morin E."/>
            <person name="San Clemente H."/>
            <person name="Chen E.C.H."/>
            <person name="De La Providencia I."/>
            <person name="Hainaut M."/>
            <person name="Kuo A."/>
            <person name="Kohler A."/>
            <person name="Murat C."/>
            <person name="Tang N."/>
            <person name="Roy S."/>
            <person name="Loubradou J."/>
            <person name="Henrissat B."/>
            <person name="Grigoriev I.V."/>
            <person name="Corradi N."/>
            <person name="Roux C."/>
            <person name="Martin F.M."/>
        </authorList>
    </citation>
    <scope>NUCLEOTIDE SEQUENCE [LARGE SCALE GENOMIC DNA]</scope>
    <source>
        <strain evidence="1 2">DAOM 227022</strain>
    </source>
</reference>
<evidence type="ECO:0000313" key="2">
    <source>
        <dbReference type="Proteomes" id="UP000265703"/>
    </source>
</evidence>
<dbReference type="AlphaFoldDB" id="A0A397SH52"/>
<dbReference type="EMBL" id="QKYT01000584">
    <property type="protein sequence ID" value="RIA83297.1"/>
    <property type="molecule type" value="Genomic_DNA"/>
</dbReference>
<protein>
    <recommendedName>
        <fullName evidence="3">HMG box domain-containing protein</fullName>
    </recommendedName>
</protein>
<keyword evidence="2" id="KW-1185">Reference proteome</keyword>
<dbReference type="Proteomes" id="UP000265703">
    <property type="component" value="Unassembled WGS sequence"/>
</dbReference>
<organism evidence="1 2">
    <name type="scientific">Glomus cerebriforme</name>
    <dbReference type="NCBI Taxonomy" id="658196"/>
    <lineage>
        <taxon>Eukaryota</taxon>
        <taxon>Fungi</taxon>
        <taxon>Fungi incertae sedis</taxon>
        <taxon>Mucoromycota</taxon>
        <taxon>Glomeromycotina</taxon>
        <taxon>Glomeromycetes</taxon>
        <taxon>Glomerales</taxon>
        <taxon>Glomeraceae</taxon>
        <taxon>Glomus</taxon>
    </lineage>
</organism>
<accession>A0A397SH52</accession>
<sequence>MNSLNLLKDKFSDIKPPFPPHITVQEIIRSTKENAKKIPNTFLIYRMAFTKELKSRNISYSLSEVSIYASLLWKEEPEYVKNAYKKLEVEAKLAKFEFNTIQDAHLGLEQIYSSSLYQEPTSPTSSSATSQVASNRRNSSIRFESFNDYNNGNFLTTSPLQQEYPILTSLDSFTPVETSSGRIFIEHRLQTLEQRKFLLFEVLKTYGINIDTGL</sequence>
<comment type="caution">
    <text evidence="1">The sequence shown here is derived from an EMBL/GenBank/DDBJ whole genome shotgun (WGS) entry which is preliminary data.</text>
</comment>
<evidence type="ECO:0000313" key="1">
    <source>
        <dbReference type="EMBL" id="RIA83297.1"/>
    </source>
</evidence>
<dbReference type="InterPro" id="IPR036910">
    <property type="entry name" value="HMG_box_dom_sf"/>
</dbReference>
<proteinExistence type="predicted"/>
<dbReference type="SUPFAM" id="SSF47095">
    <property type="entry name" value="HMG-box"/>
    <property type="match status" value="1"/>
</dbReference>
<evidence type="ECO:0008006" key="3">
    <source>
        <dbReference type="Google" id="ProtNLM"/>
    </source>
</evidence>